<dbReference type="GO" id="GO:0015833">
    <property type="term" value="P:peptide transport"/>
    <property type="evidence" value="ECO:0007669"/>
    <property type="project" value="TreeGrafter"/>
</dbReference>
<keyword evidence="5" id="KW-1185">Reference proteome</keyword>
<dbReference type="Gene3D" id="3.90.76.10">
    <property type="entry name" value="Dipeptide-binding Protein, Domain 1"/>
    <property type="match status" value="1"/>
</dbReference>
<dbReference type="InterPro" id="IPR039424">
    <property type="entry name" value="SBP_5"/>
</dbReference>
<evidence type="ECO:0000313" key="5">
    <source>
        <dbReference type="Proteomes" id="UP000035548"/>
    </source>
</evidence>
<keyword evidence="2" id="KW-0732">Signal</keyword>
<dbReference type="Proteomes" id="UP000035548">
    <property type="component" value="Chromosome"/>
</dbReference>
<dbReference type="Pfam" id="PF00496">
    <property type="entry name" value="SBP_bac_5"/>
    <property type="match status" value="1"/>
</dbReference>
<proteinExistence type="predicted"/>
<dbReference type="STRING" id="1072256.CUTER_04050"/>
<evidence type="ECO:0000313" key="4">
    <source>
        <dbReference type="EMBL" id="AKK10816.1"/>
    </source>
</evidence>
<feature type="domain" description="Solute-binding protein family 5" evidence="3">
    <location>
        <begin position="148"/>
        <end position="494"/>
    </location>
</feature>
<dbReference type="EMBL" id="CP011546">
    <property type="protein sequence ID" value="AKK10816.1"/>
    <property type="molecule type" value="Genomic_DNA"/>
</dbReference>
<dbReference type="KEGG" id="cut:CUTER_04050"/>
<evidence type="ECO:0000256" key="2">
    <source>
        <dbReference type="SAM" id="SignalP"/>
    </source>
</evidence>
<dbReference type="AlphaFoldDB" id="A0A0G3HBP3"/>
<feature type="region of interest" description="Disordered" evidence="1">
    <location>
        <begin position="37"/>
        <end position="66"/>
    </location>
</feature>
<name>A0A0G3HBP3_9CORY</name>
<evidence type="ECO:0000256" key="1">
    <source>
        <dbReference type="SAM" id="MobiDB-lite"/>
    </source>
</evidence>
<dbReference type="GO" id="GO:1904680">
    <property type="term" value="F:peptide transmembrane transporter activity"/>
    <property type="evidence" value="ECO:0007669"/>
    <property type="project" value="TreeGrafter"/>
</dbReference>
<dbReference type="OrthoDB" id="9803988at2"/>
<dbReference type="PANTHER" id="PTHR30290:SF65">
    <property type="entry name" value="MONOACYL PHOSPHATIDYLINOSITOL TETRAMANNOSIDE-BINDING PROTEIN LPQW-RELATED"/>
    <property type="match status" value="1"/>
</dbReference>
<dbReference type="SUPFAM" id="SSF53850">
    <property type="entry name" value="Periplasmic binding protein-like II"/>
    <property type="match status" value="1"/>
</dbReference>
<dbReference type="CDD" id="cd08501">
    <property type="entry name" value="PBP2_Lpqw"/>
    <property type="match status" value="1"/>
</dbReference>
<sequence>MLDTHLVSPPRRLALAATSVLCAGLLAACVANPGPPPLVDPTDPTLSSAPQPEETRAPEPAPTTRSEISVGVEGLRGGLNPHLLSDTNPTVDAIADLTLPSAFIDGDMNDDLLVDAESMAPAEAKKAAEPNVETEVTGDGPAAAPVQQVLRYRIHPEAQWSDGTPITGADFIYLWKAKTHAPGVINAAPYEAISAIRTSNGGRAVEVDLTSPVIEWESLFSHLLPSHLAAPEATDFAAVFYNSLPAAGGRYLVDAVDRSRGIITLHRNDRFWGADPAHIEILHLHTVTGPMHAADLLRSGQTAMMDLIPQETTITAVQLLPGMQSQILTGPRQLRIDLNTESAAFRSVDARAAFTRLVDVPLLAQQATGRRSYLAIPDHPPATQIPGFDGDAPTQLSAENNWGADGGTAGSRWMSSTAPTSSSTAASPLAQGPALTIGYDGADATASAAARTLKDLLARHGIDANTVVTDLSRATSHQLPDGELDMLVYQAYNDGTIAAAASQLSCPDEESRAWAANLTGYCTPETEDLVARMLGGAYGPQRANALADEIHREQHLSIPIVYETRILARGDGIVVPALGGEAAASDQPQPADLSTAATWTLKGEHR</sequence>
<organism evidence="4 5">
    <name type="scientific">Corynebacterium uterequi</name>
    <dbReference type="NCBI Taxonomy" id="1072256"/>
    <lineage>
        <taxon>Bacteria</taxon>
        <taxon>Bacillati</taxon>
        <taxon>Actinomycetota</taxon>
        <taxon>Actinomycetes</taxon>
        <taxon>Mycobacteriales</taxon>
        <taxon>Corynebacteriaceae</taxon>
        <taxon>Corynebacterium</taxon>
    </lineage>
</organism>
<feature type="region of interest" description="Disordered" evidence="1">
    <location>
        <begin position="384"/>
        <end position="428"/>
    </location>
</feature>
<dbReference type="Gene3D" id="3.10.105.10">
    <property type="entry name" value="Dipeptide-binding Protein, Domain 3"/>
    <property type="match status" value="1"/>
</dbReference>
<evidence type="ECO:0000259" key="3">
    <source>
        <dbReference type="Pfam" id="PF00496"/>
    </source>
</evidence>
<protein>
    <submittedName>
        <fullName evidence="4">Extracellular solute-binding protein, family 5</fullName>
    </submittedName>
</protein>
<accession>A0A0G3HBP3</accession>
<dbReference type="InterPro" id="IPR000914">
    <property type="entry name" value="SBP_5_dom"/>
</dbReference>
<dbReference type="RefSeq" id="WP_052844025.1">
    <property type="nucleotide sequence ID" value="NZ_CP011546.1"/>
</dbReference>
<reference evidence="5" key="2">
    <citation type="submission" date="2015-05" db="EMBL/GenBank/DDBJ databases">
        <title>Complete genome sequence of Corynebacterium uterequi DSM 45634, isolated from the uterus of a maiden mare.</title>
        <authorList>
            <person name="Ruckert C."/>
            <person name="Albersmeier A."/>
            <person name="Winkler A."/>
            <person name="Tauch A."/>
        </authorList>
    </citation>
    <scope>NUCLEOTIDE SEQUENCE [LARGE SCALE GENOMIC DNA]</scope>
    <source>
        <strain evidence="5">DSM 45634</strain>
    </source>
</reference>
<feature type="compositionally biased region" description="Low complexity" evidence="1">
    <location>
        <begin position="40"/>
        <end position="52"/>
    </location>
</feature>
<dbReference type="PATRIC" id="fig|1072256.5.peg.803"/>
<feature type="compositionally biased region" description="Low complexity" evidence="1">
    <location>
        <begin position="415"/>
        <end position="428"/>
    </location>
</feature>
<gene>
    <name evidence="4" type="ORF">CUTER_04050</name>
</gene>
<reference evidence="4 5" key="1">
    <citation type="journal article" date="2015" name="Genome Announc.">
        <title>Virulence Factor Genes Detected in the Complete Genome Sequence of Corynebacterium uterequi DSM 45634, Isolated from the Uterus of a Maiden Mare.</title>
        <authorList>
            <person name="Ruckert C."/>
            <person name="Kriete M."/>
            <person name="Jaenicke S."/>
            <person name="Winkler A."/>
            <person name="Tauch A."/>
        </authorList>
    </citation>
    <scope>NUCLEOTIDE SEQUENCE [LARGE SCALE GENOMIC DNA]</scope>
    <source>
        <strain evidence="4 5">DSM 45634</strain>
    </source>
</reference>
<feature type="chain" id="PRO_5039009619" evidence="2">
    <location>
        <begin position="34"/>
        <end position="606"/>
    </location>
</feature>
<feature type="signal peptide" evidence="2">
    <location>
        <begin position="1"/>
        <end position="33"/>
    </location>
</feature>
<dbReference type="PANTHER" id="PTHR30290">
    <property type="entry name" value="PERIPLASMIC BINDING COMPONENT OF ABC TRANSPORTER"/>
    <property type="match status" value="1"/>
</dbReference>